<organism evidence="1">
    <name type="scientific">marine sediment metagenome</name>
    <dbReference type="NCBI Taxonomy" id="412755"/>
    <lineage>
        <taxon>unclassified sequences</taxon>
        <taxon>metagenomes</taxon>
        <taxon>ecological metagenomes</taxon>
    </lineage>
</organism>
<proteinExistence type="predicted"/>
<feature type="non-terminal residue" evidence="1">
    <location>
        <position position="1"/>
    </location>
</feature>
<sequence>THARVAVTSEMMRGLQRDNKDSELIELYDKCKKKVEEEIWYSDPYDTALKNNFKFKMPGIYFFRDKKTKKVNHGYIGYAGKRAWRGIGGRLKESHYLRSLRNDSLRRAIIRWLGRDPKDEGANDDALEYLKNNLEFSFVSARDFGPKDLEFVKSALMLDYPEGPTAKDKKYKDNLPRFNTKAPKDEERIRIKLLKAKHSGDRQDEVFSPYLNPIYVMSDSGARG</sequence>
<evidence type="ECO:0000313" key="1">
    <source>
        <dbReference type="EMBL" id="GAH68062.1"/>
    </source>
</evidence>
<accession>X1HF77</accession>
<protein>
    <submittedName>
        <fullName evidence="1">Uncharacterized protein</fullName>
    </submittedName>
</protein>
<comment type="caution">
    <text evidence="1">The sequence shown here is derived from an EMBL/GenBank/DDBJ whole genome shotgun (WGS) entry which is preliminary data.</text>
</comment>
<dbReference type="EMBL" id="BARU01029536">
    <property type="protein sequence ID" value="GAH68062.1"/>
    <property type="molecule type" value="Genomic_DNA"/>
</dbReference>
<gene>
    <name evidence="1" type="ORF">S03H2_46974</name>
</gene>
<reference evidence="1" key="1">
    <citation type="journal article" date="2014" name="Front. Microbiol.">
        <title>High frequency of phylogenetically diverse reductive dehalogenase-homologous genes in deep subseafloor sedimentary metagenomes.</title>
        <authorList>
            <person name="Kawai M."/>
            <person name="Futagami T."/>
            <person name="Toyoda A."/>
            <person name="Takaki Y."/>
            <person name="Nishi S."/>
            <person name="Hori S."/>
            <person name="Arai W."/>
            <person name="Tsubouchi T."/>
            <person name="Morono Y."/>
            <person name="Uchiyama I."/>
            <person name="Ito T."/>
            <person name="Fujiyama A."/>
            <person name="Inagaki F."/>
            <person name="Takami H."/>
        </authorList>
    </citation>
    <scope>NUCLEOTIDE SEQUENCE</scope>
    <source>
        <strain evidence="1">Expedition CK06-06</strain>
    </source>
</reference>
<dbReference type="AlphaFoldDB" id="X1HF77"/>
<name>X1HF77_9ZZZZ</name>